<keyword evidence="6 12" id="KW-0067">ATP-binding</keyword>
<dbReference type="SMART" id="SM00382">
    <property type="entry name" value="AAA"/>
    <property type="match status" value="1"/>
</dbReference>
<comment type="subcellular location">
    <subcellularLocation>
        <location evidence="1">Cell membrane</location>
        <topology evidence="1">Multi-pass membrane protein</topology>
    </subcellularLocation>
</comment>
<dbReference type="InterPro" id="IPR017871">
    <property type="entry name" value="ABC_transporter-like_CS"/>
</dbReference>
<evidence type="ECO:0000256" key="4">
    <source>
        <dbReference type="ARBA" id="ARBA00022692"/>
    </source>
</evidence>
<evidence type="ECO:0000259" key="11">
    <source>
        <dbReference type="PROSITE" id="PS50893"/>
    </source>
</evidence>
<organism evidence="12 13">
    <name type="scientific">Paenibacillus hemerocallicola</name>
    <dbReference type="NCBI Taxonomy" id="1172614"/>
    <lineage>
        <taxon>Bacteria</taxon>
        <taxon>Bacillati</taxon>
        <taxon>Bacillota</taxon>
        <taxon>Bacilli</taxon>
        <taxon>Bacillales</taxon>
        <taxon>Paenibacillaceae</taxon>
        <taxon>Paenibacillus</taxon>
    </lineage>
</organism>
<feature type="transmembrane region" description="Helical" evidence="10">
    <location>
        <begin position="35"/>
        <end position="56"/>
    </location>
</feature>
<keyword evidence="5" id="KW-0547">Nucleotide-binding</keyword>
<dbReference type="FunFam" id="3.40.50.300:FF:000854">
    <property type="entry name" value="Multidrug ABC transporter ATP-binding protein"/>
    <property type="match status" value="1"/>
</dbReference>
<dbReference type="OrthoDB" id="9806127at2"/>
<keyword evidence="8 10" id="KW-0472">Membrane</keyword>
<evidence type="ECO:0000256" key="1">
    <source>
        <dbReference type="ARBA" id="ARBA00004651"/>
    </source>
</evidence>
<dbReference type="EMBL" id="VDCQ01000112">
    <property type="protein sequence ID" value="TNJ55925.1"/>
    <property type="molecule type" value="Genomic_DNA"/>
</dbReference>
<comment type="caution">
    <text evidence="12">The sequence shown here is derived from an EMBL/GenBank/DDBJ whole genome shotgun (WGS) entry which is preliminary data.</text>
</comment>
<keyword evidence="7 10" id="KW-1133">Transmembrane helix</keyword>
<evidence type="ECO:0000256" key="10">
    <source>
        <dbReference type="SAM" id="Phobius"/>
    </source>
</evidence>
<gene>
    <name evidence="12" type="ORF">FE784_39185</name>
</gene>
<dbReference type="GO" id="GO:0005524">
    <property type="term" value="F:ATP binding"/>
    <property type="evidence" value="ECO:0007669"/>
    <property type="project" value="UniProtKB-KW"/>
</dbReference>
<keyword evidence="2" id="KW-0813">Transport</keyword>
<dbReference type="PROSITE" id="PS00211">
    <property type="entry name" value="ABC_TRANSPORTER_1"/>
    <property type="match status" value="1"/>
</dbReference>
<name>A0A5C4SXT2_9BACL</name>
<evidence type="ECO:0000256" key="3">
    <source>
        <dbReference type="ARBA" id="ARBA00022475"/>
    </source>
</evidence>
<reference evidence="12 13" key="1">
    <citation type="submission" date="2019-05" db="EMBL/GenBank/DDBJ databases">
        <title>We sequenced the genome of Paenibacillus hemerocallicola KCTC 33185 for further insight into its adaptation and study the phylogeny of Paenibacillus.</title>
        <authorList>
            <person name="Narsing Rao M.P."/>
        </authorList>
    </citation>
    <scope>NUCLEOTIDE SEQUENCE [LARGE SCALE GENOMIC DNA]</scope>
    <source>
        <strain evidence="12 13">KCTC 33185</strain>
    </source>
</reference>
<evidence type="ECO:0000256" key="7">
    <source>
        <dbReference type="ARBA" id="ARBA00022989"/>
    </source>
</evidence>
<feature type="transmembrane region" description="Helical" evidence="10">
    <location>
        <begin position="269"/>
        <end position="287"/>
    </location>
</feature>
<evidence type="ECO:0000256" key="9">
    <source>
        <dbReference type="SAM" id="MobiDB-lite"/>
    </source>
</evidence>
<protein>
    <submittedName>
        <fullName evidence="12">ABC transporter ATP-binding protein</fullName>
    </submittedName>
</protein>
<dbReference type="SUPFAM" id="SSF90123">
    <property type="entry name" value="ABC transporter transmembrane region"/>
    <property type="match status" value="1"/>
</dbReference>
<evidence type="ECO:0000313" key="13">
    <source>
        <dbReference type="Proteomes" id="UP000307943"/>
    </source>
</evidence>
<dbReference type="InterPro" id="IPR003439">
    <property type="entry name" value="ABC_transporter-like_ATP-bd"/>
</dbReference>
<proteinExistence type="predicted"/>
<dbReference type="GO" id="GO:0005886">
    <property type="term" value="C:plasma membrane"/>
    <property type="evidence" value="ECO:0007669"/>
    <property type="project" value="UniProtKB-SubCell"/>
</dbReference>
<evidence type="ECO:0000256" key="8">
    <source>
        <dbReference type="ARBA" id="ARBA00023136"/>
    </source>
</evidence>
<evidence type="ECO:0000313" key="12">
    <source>
        <dbReference type="EMBL" id="TNJ55925.1"/>
    </source>
</evidence>
<dbReference type="Gene3D" id="1.20.1560.10">
    <property type="entry name" value="ABC transporter type 1, transmembrane domain"/>
    <property type="match status" value="1"/>
</dbReference>
<dbReference type="SUPFAM" id="SSF52540">
    <property type="entry name" value="P-loop containing nucleoside triphosphate hydrolases"/>
    <property type="match status" value="1"/>
</dbReference>
<dbReference type="InterPro" id="IPR036640">
    <property type="entry name" value="ABC1_TM_sf"/>
</dbReference>
<keyword evidence="13" id="KW-1185">Reference proteome</keyword>
<keyword evidence="3" id="KW-1003">Cell membrane</keyword>
<dbReference type="AlphaFoldDB" id="A0A5C4SXT2"/>
<evidence type="ECO:0000256" key="5">
    <source>
        <dbReference type="ARBA" id="ARBA00022741"/>
    </source>
</evidence>
<feature type="transmembrane region" description="Helical" evidence="10">
    <location>
        <begin position="167"/>
        <end position="195"/>
    </location>
</feature>
<feature type="domain" description="ABC transporter" evidence="11">
    <location>
        <begin position="384"/>
        <end position="623"/>
    </location>
</feature>
<dbReference type="InterPro" id="IPR039421">
    <property type="entry name" value="Type_1_exporter"/>
</dbReference>
<feature type="region of interest" description="Disordered" evidence="9">
    <location>
        <begin position="343"/>
        <end position="377"/>
    </location>
</feature>
<evidence type="ECO:0000256" key="2">
    <source>
        <dbReference type="ARBA" id="ARBA00022448"/>
    </source>
</evidence>
<dbReference type="GO" id="GO:0034040">
    <property type="term" value="F:ATPase-coupled lipid transmembrane transporter activity"/>
    <property type="evidence" value="ECO:0007669"/>
    <property type="project" value="TreeGrafter"/>
</dbReference>
<dbReference type="InterPro" id="IPR027417">
    <property type="entry name" value="P-loop_NTPase"/>
</dbReference>
<dbReference type="GO" id="GO:0016887">
    <property type="term" value="F:ATP hydrolysis activity"/>
    <property type="evidence" value="ECO:0007669"/>
    <property type="project" value="InterPro"/>
</dbReference>
<dbReference type="PROSITE" id="PS50893">
    <property type="entry name" value="ABC_TRANSPORTER_2"/>
    <property type="match status" value="1"/>
</dbReference>
<accession>A0A5C4SXT2</accession>
<dbReference type="Gene3D" id="3.40.50.300">
    <property type="entry name" value="P-loop containing nucleotide triphosphate hydrolases"/>
    <property type="match status" value="1"/>
</dbReference>
<dbReference type="Proteomes" id="UP000307943">
    <property type="component" value="Unassembled WGS sequence"/>
</dbReference>
<evidence type="ECO:0000256" key="6">
    <source>
        <dbReference type="ARBA" id="ARBA00022840"/>
    </source>
</evidence>
<dbReference type="PANTHER" id="PTHR24221">
    <property type="entry name" value="ATP-BINDING CASSETTE SUB-FAMILY B"/>
    <property type="match status" value="1"/>
</dbReference>
<dbReference type="Pfam" id="PF00005">
    <property type="entry name" value="ABC_tran"/>
    <property type="match status" value="1"/>
</dbReference>
<dbReference type="InterPro" id="IPR003593">
    <property type="entry name" value="AAA+_ATPase"/>
</dbReference>
<sequence>MNERSGPLNTNSYASILRGVLPLFVRIWRDMPVLTAVWLAFPLLLGALVVPAYAAQKQLIDLFVGGVGRDWRDLLEAAWPALAWFTGAALLRVVITAWQNTADCGFRNRAALLVRTAVHERAVGVPLERMDDPGYYDRLQRAESVAGEELLGVLQNAFSLLRLLCELLGLLAVASIAGPVVGLVLAVVFSVSFLIRLESDIVKRRLNRDLTTAGRQSDYLRETIVLPETVRDMRIAGSIGYLIGKWNGGMRQSLELRGNANRREIRRGIVVSTVQIAGLFGTIAWMATQMNAGGITAGTLVIVLQAMRQAHGISGRAAFPVGKMYIQSAKIVDLAEFLKEPPMMSPQGNSGPLRKGKNGAGKRGERISAPVSAGSVAPGETGTIELSDVSYTYYGADEPALRDIRLTLRPGETVAIVGENGAGKSTLAKLLLGLYRPTCGKIAWDGTDYGDLDPALLRRSVSAVFQDFVRYETTLRDNVGIGLPDEESADESIRRALRVAGADRLESMPGGLDARVGLVSEGGRQLSGGQWQRLAIARAAVRDARLLVLDEPTAALDPQHETELYRSFRELAKGRTVLFVSHRLGWARYADRIVVLRDGRIVEEGSHGMLMAAGGDYASMFRAQAEWYRG</sequence>
<keyword evidence="4 10" id="KW-0812">Transmembrane</keyword>
<dbReference type="PANTHER" id="PTHR24221:SF654">
    <property type="entry name" value="ATP-BINDING CASSETTE SUB-FAMILY B MEMBER 6"/>
    <property type="match status" value="1"/>
</dbReference>